<accession>A0ABU3RI95</accession>
<evidence type="ECO:0000256" key="2">
    <source>
        <dbReference type="SAM" id="MobiDB-lite"/>
    </source>
</evidence>
<feature type="coiled-coil region" evidence="1">
    <location>
        <begin position="479"/>
        <end position="506"/>
    </location>
</feature>
<sequence>MSVHDFSHGSVFLMKDKEYVVKKANHREVVLEEVHFGVRGTFLIDELLQAWMSGELKFKITSNNPEREIEYDSDLLPEEAKRRFAVLEPFIKGHKTYANLNDHLKEHEISQGTFYNWLRVWMRYRDTRHLVPNKRGPRDRTSSLKVIQIAQDVVKEMAYTKVKTSVHKMYREFKLRIKELNEYREEAEQEEIFSYTTFWRIHQKEKDIHKLNSQKYGKQKADLIKKGSQGRIHTERILERVEIDWTQADILLVNPITLKRQRPWIVYAIDVHSGQPLGFHTTFEVPNTAAFKQCLLHCFLPKTYIKEVYPLIRNEWNAYGIPKEIVLDNAKVNESYDLQDVCRIYGIDIQYCSIASGHQKGTIERAFRTLNEKLIHATPGTTFSNPFERGEYDSEGEACVTLQAFNYLVHIALVDMISHDWRHSVTRAGIPHKLWQKSLEENPHLKLAIPRNLKELKIVMGSGLEFRTITNKGITLETVNFQSEELADLKNELVRFNRDNEEVRVRFDKDDLRVIYIRDPFNETFIEAYPDEDILMDKKIRLDLPVPFYQIQLRSIEKSGELTKHIKYEDDHVGYAARAVDQIISQQKKDMLNGYSDTLEETKAQILQFTELGSAINDLGCPDEVYSINSIEEMDEQVKKPKSKKKGAKKSNSDSSSEESPEVDIKLDDGVEEELPTFKQTIRGVS</sequence>
<reference evidence="4 5" key="1">
    <citation type="submission" date="2023-10" db="EMBL/GenBank/DDBJ databases">
        <title>Paenibacillus strain PFR10 Genome sequencing and assembly.</title>
        <authorList>
            <person name="Kim I."/>
        </authorList>
    </citation>
    <scope>NUCLEOTIDE SEQUENCE [LARGE SCALE GENOMIC DNA]</scope>
    <source>
        <strain evidence="4 5">PFR10</strain>
    </source>
</reference>
<keyword evidence="5" id="KW-1185">Reference proteome</keyword>
<feature type="domain" description="Integrase catalytic" evidence="3">
    <location>
        <begin position="231"/>
        <end position="439"/>
    </location>
</feature>
<organism evidence="4 5">
    <name type="scientific">Paenibacillus violae</name>
    <dbReference type="NCBI Taxonomy" id="3077234"/>
    <lineage>
        <taxon>Bacteria</taxon>
        <taxon>Bacillati</taxon>
        <taxon>Bacillota</taxon>
        <taxon>Bacilli</taxon>
        <taxon>Bacillales</taxon>
        <taxon>Paenibacillaceae</taxon>
        <taxon>Paenibacillus</taxon>
    </lineage>
</organism>
<feature type="region of interest" description="Disordered" evidence="2">
    <location>
        <begin position="635"/>
        <end position="672"/>
    </location>
</feature>
<dbReference type="InterPro" id="IPR036397">
    <property type="entry name" value="RNaseH_sf"/>
</dbReference>
<evidence type="ECO:0000313" key="4">
    <source>
        <dbReference type="EMBL" id="MDU0203998.1"/>
    </source>
</evidence>
<proteinExistence type="predicted"/>
<dbReference type="Pfam" id="PF09299">
    <property type="entry name" value="Mu-transpos_C"/>
    <property type="match status" value="1"/>
</dbReference>
<name>A0ABU3RI95_9BACL</name>
<dbReference type="InterPro" id="IPR012337">
    <property type="entry name" value="RNaseH-like_sf"/>
</dbReference>
<dbReference type="PROSITE" id="PS50994">
    <property type="entry name" value="INTEGRASE"/>
    <property type="match status" value="1"/>
</dbReference>
<evidence type="ECO:0000256" key="1">
    <source>
        <dbReference type="SAM" id="Coils"/>
    </source>
</evidence>
<evidence type="ECO:0000313" key="5">
    <source>
        <dbReference type="Proteomes" id="UP001260980"/>
    </source>
</evidence>
<dbReference type="InterPro" id="IPR015378">
    <property type="entry name" value="Transposase-like_Mu_C"/>
</dbReference>
<evidence type="ECO:0000259" key="3">
    <source>
        <dbReference type="PROSITE" id="PS50994"/>
    </source>
</evidence>
<dbReference type="Proteomes" id="UP001260980">
    <property type="component" value="Unassembled WGS sequence"/>
</dbReference>
<dbReference type="SUPFAM" id="SSF53098">
    <property type="entry name" value="Ribonuclease H-like"/>
    <property type="match status" value="1"/>
</dbReference>
<protein>
    <submittedName>
        <fullName evidence="4">Mu transposase C-terminal domain-containing protein</fullName>
    </submittedName>
</protein>
<dbReference type="RefSeq" id="WP_315954061.1">
    <property type="nucleotide sequence ID" value="NZ_JAWCUD010000009.1"/>
</dbReference>
<dbReference type="Gene3D" id="3.30.420.10">
    <property type="entry name" value="Ribonuclease H-like superfamily/Ribonuclease H"/>
    <property type="match status" value="1"/>
</dbReference>
<dbReference type="InterPro" id="IPR001584">
    <property type="entry name" value="Integrase_cat-core"/>
</dbReference>
<gene>
    <name evidence="4" type="ORF">RQP52_23215</name>
</gene>
<keyword evidence="1" id="KW-0175">Coiled coil</keyword>
<comment type="caution">
    <text evidence="4">The sequence shown here is derived from an EMBL/GenBank/DDBJ whole genome shotgun (WGS) entry which is preliminary data.</text>
</comment>
<dbReference type="EMBL" id="JAWCUD010000009">
    <property type="protein sequence ID" value="MDU0203998.1"/>
    <property type="molecule type" value="Genomic_DNA"/>
</dbReference>
<feature type="compositionally biased region" description="Basic residues" evidence="2">
    <location>
        <begin position="640"/>
        <end position="649"/>
    </location>
</feature>